<comment type="subcellular location">
    <subcellularLocation>
        <location evidence="2">Membrane</location>
    </subcellularLocation>
</comment>
<evidence type="ECO:0000256" key="10">
    <source>
        <dbReference type="ARBA" id="ARBA00023136"/>
    </source>
</evidence>
<comment type="catalytic activity">
    <reaction evidence="1">
        <text>ATP + protein L-histidine = ADP + protein N-phospho-L-histidine.</text>
        <dbReference type="EC" id="2.7.13.3"/>
    </reaction>
</comment>
<sequence>MFSRISRSFYRTAAWRLALGSTLVFAAGCALIFWAMYVLVAGTVRERSDSWLVGESETLKQVALTTPRDALYDRIVEEVAELATQEMAYDSRGNRTSGSTVFFAEYDASDNLLVWVGPKDNQQFLAAIQKMNPRNAAPASLEIHGWRSPFRVVMVPMSGGDGHVWLGLQDANAAEMLNRLLIRFILGWVFMVGLGFLITLLGLRRMLKRVDAITGTAASIRTHDLSTRVPVGMQQDEIARLARTFNNMLERISASVNQLRTLTDSVAHDLKSPITSVRGSLEIALSLEDEEFSRDLVAKAIESLDHLSGVITTSLDLAEAEGGALHLHVEKVDLAELAGRVAELYAPAFAEKRQKLRIEVDRPLPAAVDVQLFTRLLTNLMENELRYAGEGAHVTFSVTSTDGMARVRVTDDGPGFAADLLPRIFQRFAKGSRSEGHGLGLAFVNAVAGAHGGRALAQNRSADAAEHGACITIEMPLTPGAAAADGIVFSSEESENPASSGGNVRELSV</sequence>
<keyword evidence="8 11" id="KW-1133">Transmembrane helix</keyword>
<evidence type="ECO:0000259" key="12">
    <source>
        <dbReference type="PROSITE" id="PS50109"/>
    </source>
</evidence>
<dbReference type="SMART" id="SM00388">
    <property type="entry name" value="HisKA"/>
    <property type="match status" value="1"/>
</dbReference>
<keyword evidence="5" id="KW-0808">Transferase</keyword>
<organism evidence="14 15">
    <name type="scientific">Paracidobacterium acidisoli</name>
    <dbReference type="NCBI Taxonomy" id="2303751"/>
    <lineage>
        <taxon>Bacteria</taxon>
        <taxon>Pseudomonadati</taxon>
        <taxon>Acidobacteriota</taxon>
        <taxon>Terriglobia</taxon>
        <taxon>Terriglobales</taxon>
        <taxon>Acidobacteriaceae</taxon>
        <taxon>Paracidobacterium</taxon>
    </lineage>
</organism>
<dbReference type="Pfam" id="PF00512">
    <property type="entry name" value="HisKA"/>
    <property type="match status" value="1"/>
</dbReference>
<dbReference type="InterPro" id="IPR036097">
    <property type="entry name" value="HisK_dim/P_sf"/>
</dbReference>
<dbReference type="Proteomes" id="UP000264702">
    <property type="component" value="Unassembled WGS sequence"/>
</dbReference>
<evidence type="ECO:0000256" key="11">
    <source>
        <dbReference type="SAM" id="Phobius"/>
    </source>
</evidence>
<dbReference type="Gene3D" id="3.30.565.10">
    <property type="entry name" value="Histidine kinase-like ATPase, C-terminal domain"/>
    <property type="match status" value="1"/>
</dbReference>
<dbReference type="SUPFAM" id="SSF47384">
    <property type="entry name" value="Homodimeric domain of signal transducing histidine kinase"/>
    <property type="match status" value="1"/>
</dbReference>
<evidence type="ECO:0000256" key="3">
    <source>
        <dbReference type="ARBA" id="ARBA00012438"/>
    </source>
</evidence>
<evidence type="ECO:0000256" key="2">
    <source>
        <dbReference type="ARBA" id="ARBA00004370"/>
    </source>
</evidence>
<protein>
    <recommendedName>
        <fullName evidence="3">histidine kinase</fullName>
        <ecNumber evidence="3">2.7.13.3</ecNumber>
    </recommendedName>
</protein>
<name>A0A372ILJ0_9BACT</name>
<feature type="transmembrane region" description="Helical" evidence="11">
    <location>
        <begin position="180"/>
        <end position="203"/>
    </location>
</feature>
<dbReference type="InterPro" id="IPR050428">
    <property type="entry name" value="TCS_sensor_his_kinase"/>
</dbReference>
<dbReference type="GO" id="GO:0005886">
    <property type="term" value="C:plasma membrane"/>
    <property type="evidence" value="ECO:0007669"/>
    <property type="project" value="TreeGrafter"/>
</dbReference>
<dbReference type="SUPFAM" id="SSF55874">
    <property type="entry name" value="ATPase domain of HSP90 chaperone/DNA topoisomerase II/histidine kinase"/>
    <property type="match status" value="1"/>
</dbReference>
<dbReference type="SMART" id="SM00304">
    <property type="entry name" value="HAMP"/>
    <property type="match status" value="1"/>
</dbReference>
<feature type="domain" description="Histidine kinase" evidence="12">
    <location>
        <begin position="265"/>
        <end position="479"/>
    </location>
</feature>
<gene>
    <name evidence="14" type="ORF">D0Y96_17380</name>
</gene>
<dbReference type="CDD" id="cd00075">
    <property type="entry name" value="HATPase"/>
    <property type="match status" value="1"/>
</dbReference>
<dbReference type="RefSeq" id="WP_117302418.1">
    <property type="nucleotide sequence ID" value="NZ_QVQT02000006.1"/>
</dbReference>
<dbReference type="InterPro" id="IPR005467">
    <property type="entry name" value="His_kinase_dom"/>
</dbReference>
<evidence type="ECO:0000256" key="8">
    <source>
        <dbReference type="ARBA" id="ARBA00022989"/>
    </source>
</evidence>
<dbReference type="CDD" id="cd06225">
    <property type="entry name" value="HAMP"/>
    <property type="match status" value="1"/>
</dbReference>
<dbReference type="EC" id="2.7.13.3" evidence="3"/>
<dbReference type="Pfam" id="PF00672">
    <property type="entry name" value="HAMP"/>
    <property type="match status" value="1"/>
</dbReference>
<evidence type="ECO:0000256" key="7">
    <source>
        <dbReference type="ARBA" id="ARBA00022777"/>
    </source>
</evidence>
<proteinExistence type="predicted"/>
<dbReference type="SMART" id="SM00387">
    <property type="entry name" value="HATPase_c"/>
    <property type="match status" value="1"/>
</dbReference>
<feature type="transmembrane region" description="Helical" evidence="11">
    <location>
        <begin position="12"/>
        <end position="37"/>
    </location>
</feature>
<dbReference type="InterPro" id="IPR004358">
    <property type="entry name" value="Sig_transdc_His_kin-like_C"/>
</dbReference>
<dbReference type="InterPro" id="IPR003661">
    <property type="entry name" value="HisK_dim/P_dom"/>
</dbReference>
<feature type="domain" description="HAMP" evidence="13">
    <location>
        <begin position="204"/>
        <end position="257"/>
    </location>
</feature>
<dbReference type="PROSITE" id="PS51257">
    <property type="entry name" value="PROKAR_LIPOPROTEIN"/>
    <property type="match status" value="1"/>
</dbReference>
<dbReference type="SUPFAM" id="SSF158472">
    <property type="entry name" value="HAMP domain-like"/>
    <property type="match status" value="1"/>
</dbReference>
<dbReference type="EMBL" id="QVQT01000006">
    <property type="protein sequence ID" value="RFU15433.1"/>
    <property type="molecule type" value="Genomic_DNA"/>
</dbReference>
<keyword evidence="15" id="KW-1185">Reference proteome</keyword>
<dbReference type="PANTHER" id="PTHR45436">
    <property type="entry name" value="SENSOR HISTIDINE KINASE YKOH"/>
    <property type="match status" value="1"/>
</dbReference>
<accession>A0A372ILJ0</accession>
<evidence type="ECO:0000256" key="1">
    <source>
        <dbReference type="ARBA" id="ARBA00000085"/>
    </source>
</evidence>
<evidence type="ECO:0000313" key="15">
    <source>
        <dbReference type="Proteomes" id="UP000264702"/>
    </source>
</evidence>
<comment type="caution">
    <text evidence="14">The sequence shown here is derived from an EMBL/GenBank/DDBJ whole genome shotgun (WGS) entry which is preliminary data.</text>
</comment>
<evidence type="ECO:0000313" key="14">
    <source>
        <dbReference type="EMBL" id="RFU15433.1"/>
    </source>
</evidence>
<dbReference type="Gene3D" id="1.10.287.130">
    <property type="match status" value="1"/>
</dbReference>
<dbReference type="Gene3D" id="6.10.340.10">
    <property type="match status" value="1"/>
</dbReference>
<evidence type="ECO:0000256" key="9">
    <source>
        <dbReference type="ARBA" id="ARBA00023012"/>
    </source>
</evidence>
<keyword evidence="10 11" id="KW-0472">Membrane</keyword>
<dbReference type="AlphaFoldDB" id="A0A372ILJ0"/>
<keyword evidence="4" id="KW-0597">Phosphoprotein</keyword>
<dbReference type="GO" id="GO:0000155">
    <property type="term" value="F:phosphorelay sensor kinase activity"/>
    <property type="evidence" value="ECO:0007669"/>
    <property type="project" value="InterPro"/>
</dbReference>
<dbReference type="OrthoDB" id="9792991at2"/>
<dbReference type="PANTHER" id="PTHR45436:SF8">
    <property type="entry name" value="HISTIDINE KINASE"/>
    <property type="match status" value="1"/>
</dbReference>
<evidence type="ECO:0000256" key="4">
    <source>
        <dbReference type="ARBA" id="ARBA00022553"/>
    </source>
</evidence>
<evidence type="ECO:0000256" key="5">
    <source>
        <dbReference type="ARBA" id="ARBA00022679"/>
    </source>
</evidence>
<keyword evidence="7" id="KW-0418">Kinase</keyword>
<evidence type="ECO:0000259" key="13">
    <source>
        <dbReference type="PROSITE" id="PS50885"/>
    </source>
</evidence>
<keyword evidence="9" id="KW-0902">Two-component regulatory system</keyword>
<dbReference type="PRINTS" id="PR00344">
    <property type="entry name" value="BCTRLSENSOR"/>
</dbReference>
<dbReference type="InterPro" id="IPR036890">
    <property type="entry name" value="HATPase_C_sf"/>
</dbReference>
<dbReference type="CDD" id="cd00082">
    <property type="entry name" value="HisKA"/>
    <property type="match status" value="1"/>
</dbReference>
<dbReference type="InterPro" id="IPR003594">
    <property type="entry name" value="HATPase_dom"/>
</dbReference>
<reference evidence="14 15" key="1">
    <citation type="submission" date="2018-08" db="EMBL/GenBank/DDBJ databases">
        <title>Acidipila sp. 4G-K13, an acidobacterium isolated from forest soil.</title>
        <authorList>
            <person name="Gao Z.-H."/>
            <person name="Qiu L.-H."/>
        </authorList>
    </citation>
    <scope>NUCLEOTIDE SEQUENCE [LARGE SCALE GENOMIC DNA]</scope>
    <source>
        <strain evidence="14 15">4G-K13</strain>
    </source>
</reference>
<dbReference type="InterPro" id="IPR003660">
    <property type="entry name" value="HAMP_dom"/>
</dbReference>
<keyword evidence="6 11" id="KW-0812">Transmembrane</keyword>
<evidence type="ECO:0000256" key="6">
    <source>
        <dbReference type="ARBA" id="ARBA00022692"/>
    </source>
</evidence>
<dbReference type="PROSITE" id="PS50109">
    <property type="entry name" value="HIS_KIN"/>
    <property type="match status" value="1"/>
</dbReference>
<dbReference type="Pfam" id="PF02518">
    <property type="entry name" value="HATPase_c"/>
    <property type="match status" value="1"/>
</dbReference>
<dbReference type="PROSITE" id="PS50885">
    <property type="entry name" value="HAMP"/>
    <property type="match status" value="1"/>
</dbReference>